<evidence type="ECO:0000313" key="3">
    <source>
        <dbReference type="Proteomes" id="UP000183018"/>
    </source>
</evidence>
<protein>
    <submittedName>
        <fullName evidence="2">Uncharacterized protein</fullName>
    </submittedName>
</protein>
<organism evidence="2 3">
    <name type="scientific">Phytopseudomonas argentinensis</name>
    <dbReference type="NCBI Taxonomy" id="289370"/>
    <lineage>
        <taxon>Bacteria</taxon>
        <taxon>Pseudomonadati</taxon>
        <taxon>Pseudomonadota</taxon>
        <taxon>Gammaproteobacteria</taxon>
        <taxon>Pseudomonadales</taxon>
        <taxon>Pseudomonadaceae</taxon>
        <taxon>Phytopseudomonas</taxon>
    </lineage>
</organism>
<evidence type="ECO:0000313" key="2">
    <source>
        <dbReference type="EMBL" id="SFI63473.1"/>
    </source>
</evidence>
<name>A0A1I3JTD9_9GAMM</name>
<keyword evidence="3" id="KW-1185">Reference proteome</keyword>
<dbReference type="EMBL" id="FORC01000002">
    <property type="protein sequence ID" value="SFI63473.1"/>
    <property type="molecule type" value="Genomic_DNA"/>
</dbReference>
<gene>
    <name evidence="2" type="ORF">SAMN05216602_2049</name>
</gene>
<sequence length="216" mass="23735">MRIACLGWGSLIWKPGVLPVDAHWRRDGPDLPIDFARESDGGELATVICSTAPMSRVMWSLLRTDSMACARELLRQREKIPSSQPRSIGGVMRGVAADPRLAYAETIALWARAQGLDGVVWTALPPRFAGENGRIPGVAQALQYLQTLSEDRRRHAELYVRATPRFVATALREALEQQLGWLPDASAAPLLRARQGAPRPGCSRRRSPVAGGRLPR</sequence>
<accession>A0A1I3JTD9</accession>
<reference evidence="3" key="1">
    <citation type="submission" date="2016-10" db="EMBL/GenBank/DDBJ databases">
        <authorList>
            <person name="Varghese N."/>
            <person name="Submissions S."/>
        </authorList>
    </citation>
    <scope>NUCLEOTIDE SEQUENCE [LARGE SCALE GENOMIC DNA]</scope>
    <source>
        <strain evidence="3">LMG 22563</strain>
    </source>
</reference>
<evidence type="ECO:0000256" key="1">
    <source>
        <dbReference type="SAM" id="MobiDB-lite"/>
    </source>
</evidence>
<dbReference type="Proteomes" id="UP000183018">
    <property type="component" value="Unassembled WGS sequence"/>
</dbReference>
<feature type="region of interest" description="Disordered" evidence="1">
    <location>
        <begin position="194"/>
        <end position="216"/>
    </location>
</feature>
<dbReference type="AlphaFoldDB" id="A0A1I3JTD9"/>
<proteinExistence type="predicted"/>